<dbReference type="InterPro" id="IPR050174">
    <property type="entry name" value="Protocadherin/Cadherin-CA"/>
</dbReference>
<dbReference type="InterPro" id="IPR002126">
    <property type="entry name" value="Cadherin-like_dom"/>
</dbReference>
<evidence type="ECO:0000256" key="8">
    <source>
        <dbReference type="PROSITE-ProRule" id="PRU00043"/>
    </source>
</evidence>
<evidence type="ECO:0000259" key="11">
    <source>
        <dbReference type="PROSITE" id="PS50268"/>
    </source>
</evidence>
<dbReference type="SMART" id="SM00112">
    <property type="entry name" value="CA"/>
    <property type="match status" value="5"/>
</dbReference>
<dbReference type="CDD" id="cd11304">
    <property type="entry name" value="Cadherin_repeat"/>
    <property type="match status" value="6"/>
</dbReference>
<evidence type="ECO:0000256" key="4">
    <source>
        <dbReference type="ARBA" id="ARBA00022837"/>
    </source>
</evidence>
<dbReference type="PANTHER" id="PTHR24028">
    <property type="entry name" value="CADHERIN-87A"/>
    <property type="match status" value="1"/>
</dbReference>
<feature type="compositionally biased region" description="Low complexity" evidence="9">
    <location>
        <begin position="52"/>
        <end position="65"/>
    </location>
</feature>
<feature type="region of interest" description="Disordered" evidence="9">
    <location>
        <begin position="42"/>
        <end position="83"/>
    </location>
</feature>
<evidence type="ECO:0000313" key="12">
    <source>
        <dbReference type="EMBL" id="KAA0193328.1"/>
    </source>
</evidence>
<dbReference type="SUPFAM" id="SSF49313">
    <property type="entry name" value="Cadherin-like"/>
    <property type="match status" value="5"/>
</dbReference>
<dbReference type="InterPro" id="IPR015919">
    <property type="entry name" value="Cadherin-like_sf"/>
</dbReference>
<name>A0A8E0VH21_9TREM</name>
<organism evidence="12 13">
    <name type="scientific">Fasciolopsis buskii</name>
    <dbReference type="NCBI Taxonomy" id="27845"/>
    <lineage>
        <taxon>Eukaryota</taxon>
        <taxon>Metazoa</taxon>
        <taxon>Spiralia</taxon>
        <taxon>Lophotrochozoa</taxon>
        <taxon>Platyhelminthes</taxon>
        <taxon>Trematoda</taxon>
        <taxon>Digenea</taxon>
        <taxon>Plagiorchiida</taxon>
        <taxon>Echinostomata</taxon>
        <taxon>Echinostomatoidea</taxon>
        <taxon>Fasciolidae</taxon>
        <taxon>Fasciolopsis</taxon>
    </lineage>
</organism>
<evidence type="ECO:0000256" key="6">
    <source>
        <dbReference type="ARBA" id="ARBA00023136"/>
    </source>
</evidence>
<feature type="transmembrane region" description="Helical" evidence="10">
    <location>
        <begin position="1109"/>
        <end position="1132"/>
    </location>
</feature>
<dbReference type="GO" id="GO:0007156">
    <property type="term" value="P:homophilic cell adhesion via plasma membrane adhesion molecules"/>
    <property type="evidence" value="ECO:0007669"/>
    <property type="project" value="InterPro"/>
</dbReference>
<gene>
    <name evidence="12" type="ORF">FBUS_04012</name>
</gene>
<feature type="domain" description="Cadherin" evidence="11">
    <location>
        <begin position="774"/>
        <end position="935"/>
    </location>
</feature>
<evidence type="ECO:0000256" key="2">
    <source>
        <dbReference type="ARBA" id="ARBA00022692"/>
    </source>
</evidence>
<keyword evidence="4 8" id="KW-0106">Calcium</keyword>
<evidence type="ECO:0000256" key="1">
    <source>
        <dbReference type="ARBA" id="ARBA00004167"/>
    </source>
</evidence>
<evidence type="ECO:0000256" key="10">
    <source>
        <dbReference type="SAM" id="Phobius"/>
    </source>
</evidence>
<dbReference type="Proteomes" id="UP000728185">
    <property type="component" value="Unassembled WGS sequence"/>
</dbReference>
<dbReference type="PROSITE" id="PS00232">
    <property type="entry name" value="CADHERIN_1"/>
    <property type="match status" value="4"/>
</dbReference>
<dbReference type="FunFam" id="2.60.40.60:FF:000020">
    <property type="entry name" value="Dachsous cadherin-related 1b"/>
    <property type="match status" value="1"/>
</dbReference>
<keyword evidence="5 10" id="KW-1133">Transmembrane helix</keyword>
<dbReference type="GO" id="GO:0005886">
    <property type="term" value="C:plasma membrane"/>
    <property type="evidence" value="ECO:0007669"/>
    <property type="project" value="InterPro"/>
</dbReference>
<dbReference type="Pfam" id="PF00028">
    <property type="entry name" value="Cadherin"/>
    <property type="match status" value="3"/>
</dbReference>
<evidence type="ECO:0000313" key="13">
    <source>
        <dbReference type="Proteomes" id="UP000728185"/>
    </source>
</evidence>
<dbReference type="PANTHER" id="PTHR24028:SF146">
    <property type="entry name" value="CADHERIN 96CB, ISOFORM D-RELATED"/>
    <property type="match status" value="1"/>
</dbReference>
<accession>A0A8E0VH21</accession>
<evidence type="ECO:0000256" key="7">
    <source>
        <dbReference type="ARBA" id="ARBA00023180"/>
    </source>
</evidence>
<evidence type="ECO:0000256" key="3">
    <source>
        <dbReference type="ARBA" id="ARBA00022737"/>
    </source>
</evidence>
<keyword evidence="2 10" id="KW-0812">Transmembrane</keyword>
<comment type="subcellular location">
    <subcellularLocation>
        <location evidence="1">Membrane</location>
        <topology evidence="1">Single-pass membrane protein</topology>
    </subcellularLocation>
</comment>
<keyword evidence="13" id="KW-1185">Reference proteome</keyword>
<dbReference type="EMBL" id="LUCM01005111">
    <property type="protein sequence ID" value="KAA0193328.1"/>
    <property type="molecule type" value="Genomic_DNA"/>
</dbReference>
<evidence type="ECO:0000256" key="5">
    <source>
        <dbReference type="ARBA" id="ARBA00022989"/>
    </source>
</evidence>
<dbReference type="GO" id="GO:0005509">
    <property type="term" value="F:calcium ion binding"/>
    <property type="evidence" value="ECO:0007669"/>
    <property type="project" value="UniProtKB-UniRule"/>
</dbReference>
<protein>
    <submittedName>
        <fullName evidence="12">Protocadherin-11 X-linked</fullName>
    </submittedName>
</protein>
<keyword evidence="3" id="KW-0677">Repeat</keyword>
<feature type="domain" description="Cadherin" evidence="11">
    <location>
        <begin position="495"/>
        <end position="636"/>
    </location>
</feature>
<feature type="domain" description="Cadherin" evidence="11">
    <location>
        <begin position="667"/>
        <end position="754"/>
    </location>
</feature>
<comment type="caution">
    <text evidence="12">The sequence shown here is derived from an EMBL/GenBank/DDBJ whole genome shotgun (WGS) entry which is preliminary data.</text>
</comment>
<dbReference type="AlphaFoldDB" id="A0A8E0VH21"/>
<dbReference type="Gene3D" id="2.60.40.60">
    <property type="entry name" value="Cadherins"/>
    <property type="match status" value="6"/>
</dbReference>
<feature type="domain" description="Cadherin" evidence="11">
    <location>
        <begin position="214"/>
        <end position="318"/>
    </location>
</feature>
<reference evidence="12" key="1">
    <citation type="submission" date="2019-05" db="EMBL/GenBank/DDBJ databases">
        <title>Annotation for the trematode Fasciolopsis buski.</title>
        <authorList>
            <person name="Choi Y.-J."/>
        </authorList>
    </citation>
    <scope>NUCLEOTIDE SEQUENCE</scope>
    <source>
        <strain evidence="12">HT</strain>
        <tissue evidence="12">Whole worm</tissue>
    </source>
</reference>
<dbReference type="OrthoDB" id="6252479at2759"/>
<dbReference type="InterPro" id="IPR020894">
    <property type="entry name" value="Cadherin_CS"/>
</dbReference>
<keyword evidence="6 10" id="KW-0472">Membrane</keyword>
<dbReference type="PROSITE" id="PS50268">
    <property type="entry name" value="CADHERIN_2"/>
    <property type="match status" value="5"/>
</dbReference>
<evidence type="ECO:0000256" key="9">
    <source>
        <dbReference type="SAM" id="MobiDB-lite"/>
    </source>
</evidence>
<proteinExistence type="predicted"/>
<feature type="region of interest" description="Disordered" evidence="9">
    <location>
        <begin position="815"/>
        <end position="834"/>
    </location>
</feature>
<keyword evidence="7" id="KW-0325">Glycoprotein</keyword>
<feature type="domain" description="Cadherin" evidence="11">
    <location>
        <begin position="346"/>
        <end position="467"/>
    </location>
</feature>
<sequence>MWTNANTRVDRSTSSGMFEVLEEAGPGTVIIDNLQHRLRLSPEISPGKLPSQQQPQQQQQAQQKQPYAAIGNPSSPGIEGLEIRPSRFDGSLQLVVRDNQRGPDRERLCNTQYSRKIDPMAPCDITLVILHGNRQTPSYSRITLRVLDVNDNTPTFPEGPDFELRIPEDVGDFDLDLSAPSSSSLHNSNLMLRNLYGSASRTERALSVFPLPLAFDNDLPVNGIKFYRLTTIGGQEVDTSLFTLINNSSDMDTSSSSYGSTFHSVRSPALKVIGRLDREKVSSYRFHLLAIDGGVPQRTGTLSIHLIITDLNDNAPTFRKPIYHQPSFDQTVELNDRSVLYEILRIPETLPVGTNLVSLIAEDPDQGPNAQITYRLKDHLNNDDKASGRDVNPFGLVNSNGTVTLRVVHQLDADGPGGRTLMEHNRPVYGQLNKVIVEAVDHGSPPLTGTITLAILVENVNDNRPDIAIQFTEPLKLPNIYGQHNENVIVGGLLEHASTPLTIAHLTVTDGDMVSQELGSLHQLDGVRCETNDTRFVLEQMQSMSPQGIPERQHVASSHASLSLYFYRLSVVRSIDREQSEWVYIQVTCVDQVRVDHTAGMFIFSPINPYASSTQLTGTVTITLKVLDVNDNSPRFDKEIYHFATFETSDRPSSYLQGPTGPEEQRTRIGAVRATDADSGNSGLVVYSLLVNPNGAFYVDERTGELWRVGALDREREGQLDLRIEARDKGEPSLSSTCLVKVKVLDINDHSPYWISSSENTPAGSNVYRFGKSEDGVYYFSVYENLEAGSTIGTIRAIDVDGTIESELVSLPAARNTGSPFMSEEDALSSSSTDTQMKESESKIVYQLENVEDARLFSINWHTGELRLNQNLDRENRAHYELRAFAIDNPPAKWANVGSKYPTTDYWERLRKRRFTATATIIITVLDVNDNAPQFDSPLVGQEFHLEPGSIMAAPGTTLFTAKAHDADAGENATVRYMLEGGGYDLVEIDPTTGVCYLREAIQPHRLITLMNSHEVPITERLLTPHTASEQAEGQPGELRSLSLTLTIIAYDLGKPTQLNSSRTVRLVWNGDDPSVGDVKSAYVRNTLFGQAYGVALIGGGKLSYTERLFIPLIVGAFVLLFIICLILFGIFRHRRRSKTQQTNTNQARLTRPPNTILGPGHSGRTCWSWCLPPLSGVKCSQQTKPVIKHDVMGRNTVAQQSLDPKPIPSSLPRSDVYMTDSPTSYKTTVAITSHVGRNCETSLDVLLPNAYKSYLPEKKFIDTNAIRPFPLNP</sequence>
<dbReference type="PRINTS" id="PR00205">
    <property type="entry name" value="CADHERIN"/>
</dbReference>